<reference evidence="6 7" key="1">
    <citation type="submission" date="2019-12" db="EMBL/GenBank/DDBJ databases">
        <authorList>
            <person name="Floudas D."/>
            <person name="Bentzer J."/>
            <person name="Ahren D."/>
            <person name="Johansson T."/>
            <person name="Persson P."/>
            <person name="Tunlid A."/>
        </authorList>
    </citation>
    <scope>NUCLEOTIDE SEQUENCE [LARGE SCALE GENOMIC DNA]</scope>
    <source>
        <strain evidence="6 7">CBS 102.39</strain>
    </source>
</reference>
<dbReference type="PROSITE" id="PS50888">
    <property type="entry name" value="BHLH"/>
    <property type="match status" value="1"/>
</dbReference>
<dbReference type="GO" id="GO:0045944">
    <property type="term" value="P:positive regulation of transcription by RNA polymerase II"/>
    <property type="evidence" value="ECO:0007669"/>
    <property type="project" value="TreeGrafter"/>
</dbReference>
<keyword evidence="7" id="KW-1185">Reference proteome</keyword>
<evidence type="ECO:0000256" key="3">
    <source>
        <dbReference type="SAM" id="Coils"/>
    </source>
</evidence>
<dbReference type="InterPro" id="IPR036638">
    <property type="entry name" value="HLH_DNA-bd_sf"/>
</dbReference>
<accession>A0A8H4VIY7</accession>
<dbReference type="GO" id="GO:0046983">
    <property type="term" value="F:protein dimerization activity"/>
    <property type="evidence" value="ECO:0007669"/>
    <property type="project" value="InterPro"/>
</dbReference>
<dbReference type="GO" id="GO:0003700">
    <property type="term" value="F:DNA-binding transcription factor activity"/>
    <property type="evidence" value="ECO:0007669"/>
    <property type="project" value="TreeGrafter"/>
</dbReference>
<evidence type="ECO:0000313" key="6">
    <source>
        <dbReference type="EMBL" id="KAF4611397.1"/>
    </source>
</evidence>
<proteinExistence type="predicted"/>
<evidence type="ECO:0000256" key="1">
    <source>
        <dbReference type="ARBA" id="ARBA00023125"/>
    </source>
</evidence>
<dbReference type="InterPro" id="IPR011598">
    <property type="entry name" value="bHLH_dom"/>
</dbReference>
<feature type="region of interest" description="Disordered" evidence="4">
    <location>
        <begin position="248"/>
        <end position="293"/>
    </location>
</feature>
<feature type="compositionally biased region" description="Low complexity" evidence="4">
    <location>
        <begin position="83"/>
        <end position="93"/>
    </location>
</feature>
<protein>
    <recommendedName>
        <fullName evidence="5">BHLH domain-containing protein</fullName>
    </recommendedName>
</protein>
<dbReference type="Pfam" id="PF00010">
    <property type="entry name" value="HLH"/>
    <property type="match status" value="1"/>
</dbReference>
<evidence type="ECO:0000313" key="7">
    <source>
        <dbReference type="Proteomes" id="UP000521872"/>
    </source>
</evidence>
<feature type="compositionally biased region" description="Low complexity" evidence="4">
    <location>
        <begin position="106"/>
        <end position="117"/>
    </location>
</feature>
<sequence length="293" mass="31846">MEQHPMDDSYNNFYHSGEEYGMPGGFSSYSPMHTAPRGPLVGEMPGYHINTMAMHYPQSGVFSTSAPHGSLPLSNSPPPPSPDSYDPLTPPLSGSDTSADNLYHHSNSSGANSPASSRGHSLVHRTPRYNPTPSPTSSGSRRRSRSRDSDDDEMGAAYVENVANSRKEATRRQRIEAEQRRRDELRDGYSKLKDVLPISNMKASKVSLLERATNHIVALERENKELSQRIALMEEETRRLRALNERISLSAEGTASPNAMGTPLPESVPAAEATTASSQASEQSSPSASEGGH</sequence>
<evidence type="ECO:0000259" key="5">
    <source>
        <dbReference type="PROSITE" id="PS50888"/>
    </source>
</evidence>
<dbReference type="Gene3D" id="4.10.280.10">
    <property type="entry name" value="Helix-loop-helix DNA-binding domain"/>
    <property type="match status" value="1"/>
</dbReference>
<dbReference type="AlphaFoldDB" id="A0A8H4VIY7"/>
<dbReference type="PANTHER" id="PTHR10328:SF11">
    <property type="entry name" value="MAX-LIKE PROTEIN X"/>
    <property type="match status" value="1"/>
</dbReference>
<dbReference type="PANTHER" id="PTHR10328">
    <property type="entry name" value="PROTEIN MAX MYC-ASSOCIATED FACTOR X"/>
    <property type="match status" value="1"/>
</dbReference>
<evidence type="ECO:0000256" key="4">
    <source>
        <dbReference type="SAM" id="MobiDB-lite"/>
    </source>
</evidence>
<gene>
    <name evidence="6" type="ORF">D9613_004176</name>
</gene>
<dbReference type="SMART" id="SM00353">
    <property type="entry name" value="HLH"/>
    <property type="match status" value="1"/>
</dbReference>
<dbReference type="Proteomes" id="UP000521872">
    <property type="component" value="Unassembled WGS sequence"/>
</dbReference>
<dbReference type="SUPFAM" id="SSF47459">
    <property type="entry name" value="HLH, helix-loop-helix DNA-binding domain"/>
    <property type="match status" value="1"/>
</dbReference>
<comment type="caution">
    <text evidence="6">The sequence shown here is derived from an EMBL/GenBank/DDBJ whole genome shotgun (WGS) entry which is preliminary data.</text>
</comment>
<feature type="region of interest" description="Disordered" evidence="4">
    <location>
        <begin position="63"/>
        <end position="154"/>
    </location>
</feature>
<feature type="coiled-coil region" evidence="3">
    <location>
        <begin position="175"/>
        <end position="243"/>
    </location>
</feature>
<keyword evidence="2" id="KW-0539">Nucleus</keyword>
<keyword evidence="3" id="KW-0175">Coiled coil</keyword>
<dbReference type="GO" id="GO:0090575">
    <property type="term" value="C:RNA polymerase II transcription regulator complex"/>
    <property type="evidence" value="ECO:0007669"/>
    <property type="project" value="TreeGrafter"/>
</dbReference>
<organism evidence="6 7">
    <name type="scientific">Agrocybe pediades</name>
    <dbReference type="NCBI Taxonomy" id="84607"/>
    <lineage>
        <taxon>Eukaryota</taxon>
        <taxon>Fungi</taxon>
        <taxon>Dikarya</taxon>
        <taxon>Basidiomycota</taxon>
        <taxon>Agaricomycotina</taxon>
        <taxon>Agaricomycetes</taxon>
        <taxon>Agaricomycetidae</taxon>
        <taxon>Agaricales</taxon>
        <taxon>Agaricineae</taxon>
        <taxon>Strophariaceae</taxon>
        <taxon>Agrocybe</taxon>
    </lineage>
</organism>
<dbReference type="GO" id="GO:0003677">
    <property type="term" value="F:DNA binding"/>
    <property type="evidence" value="ECO:0007669"/>
    <property type="project" value="UniProtKB-KW"/>
</dbReference>
<keyword evidence="1" id="KW-0238">DNA-binding</keyword>
<evidence type="ECO:0000256" key="2">
    <source>
        <dbReference type="ARBA" id="ARBA00023242"/>
    </source>
</evidence>
<name>A0A8H4VIY7_9AGAR</name>
<dbReference type="EMBL" id="JAACJL010000057">
    <property type="protein sequence ID" value="KAF4611397.1"/>
    <property type="molecule type" value="Genomic_DNA"/>
</dbReference>
<feature type="compositionally biased region" description="Low complexity" evidence="4">
    <location>
        <begin position="269"/>
        <end position="293"/>
    </location>
</feature>
<feature type="domain" description="BHLH" evidence="5">
    <location>
        <begin position="169"/>
        <end position="219"/>
    </location>
</feature>